<proteinExistence type="predicted"/>
<dbReference type="EMBL" id="VSSQ01046768">
    <property type="protein sequence ID" value="MPN00735.1"/>
    <property type="molecule type" value="Genomic_DNA"/>
</dbReference>
<organism evidence="1">
    <name type="scientific">bioreactor metagenome</name>
    <dbReference type="NCBI Taxonomy" id="1076179"/>
    <lineage>
        <taxon>unclassified sequences</taxon>
        <taxon>metagenomes</taxon>
        <taxon>ecological metagenomes</taxon>
    </lineage>
</organism>
<comment type="caution">
    <text evidence="1">The sequence shown here is derived from an EMBL/GenBank/DDBJ whole genome shotgun (WGS) entry which is preliminary data.</text>
</comment>
<dbReference type="AlphaFoldDB" id="A0A645EFB5"/>
<name>A0A645EFB5_9ZZZZ</name>
<evidence type="ECO:0000313" key="1">
    <source>
        <dbReference type="EMBL" id="MPN00735.1"/>
    </source>
</evidence>
<protein>
    <submittedName>
        <fullName evidence="1">Uncharacterized protein</fullName>
    </submittedName>
</protein>
<accession>A0A645EFB5</accession>
<sequence>MVATHVVKWHIEHAQNVFQVIVGQITTTDDHVDGLELLHNHGAVDKPDLGVAYGKNAH</sequence>
<reference evidence="1" key="1">
    <citation type="submission" date="2019-08" db="EMBL/GenBank/DDBJ databases">
        <authorList>
            <person name="Kucharzyk K."/>
            <person name="Murdoch R.W."/>
            <person name="Higgins S."/>
            <person name="Loffler F."/>
        </authorList>
    </citation>
    <scope>NUCLEOTIDE SEQUENCE</scope>
</reference>
<gene>
    <name evidence="1" type="ORF">SDC9_147931</name>
</gene>